<dbReference type="OrthoDB" id="8776025at2"/>
<protein>
    <recommendedName>
        <fullName evidence="4">DUF3306 domain-containing protein</fullName>
    </recommendedName>
</protein>
<keyword evidence="3" id="KW-1185">Reference proteome</keyword>
<evidence type="ECO:0008006" key="4">
    <source>
        <dbReference type="Google" id="ProtNLM"/>
    </source>
</evidence>
<feature type="compositionally biased region" description="Pro residues" evidence="1">
    <location>
        <begin position="25"/>
        <end position="34"/>
    </location>
</feature>
<dbReference type="InterPro" id="IPR021735">
    <property type="entry name" value="DUF3306"/>
</dbReference>
<feature type="compositionally biased region" description="Low complexity" evidence="1">
    <location>
        <begin position="35"/>
        <end position="45"/>
    </location>
</feature>
<reference evidence="2 3" key="1">
    <citation type="submission" date="2016-06" db="EMBL/GenBank/DDBJ databases">
        <title>Genome sequence of Tepidimonas fonticaldi PL17.</title>
        <authorList>
            <person name="Pinnaka A.K."/>
        </authorList>
    </citation>
    <scope>NUCLEOTIDE SEQUENCE [LARGE SCALE GENOMIC DNA]</scope>
    <source>
        <strain evidence="2 3">PL17</strain>
    </source>
</reference>
<evidence type="ECO:0000256" key="1">
    <source>
        <dbReference type="SAM" id="MobiDB-lite"/>
    </source>
</evidence>
<dbReference type="STRING" id="1101373.A9O67_04615"/>
<feature type="compositionally biased region" description="Low complexity" evidence="1">
    <location>
        <begin position="171"/>
        <end position="218"/>
    </location>
</feature>
<gene>
    <name evidence="2" type="ORF">A9O67_04615</name>
</gene>
<dbReference type="EMBL" id="LZDH01000056">
    <property type="protein sequence ID" value="OBS30329.1"/>
    <property type="molecule type" value="Genomic_DNA"/>
</dbReference>
<dbReference type="Pfam" id="PF11748">
    <property type="entry name" value="DUF3306"/>
    <property type="match status" value="1"/>
</dbReference>
<organism evidence="2 3">
    <name type="scientific">Tepidimonas fonticaldi</name>
    <dbReference type="NCBI Taxonomy" id="1101373"/>
    <lineage>
        <taxon>Bacteria</taxon>
        <taxon>Pseudomonadati</taxon>
        <taxon>Pseudomonadota</taxon>
        <taxon>Betaproteobacteria</taxon>
        <taxon>Burkholderiales</taxon>
        <taxon>Tepidimonas</taxon>
    </lineage>
</organism>
<feature type="compositionally biased region" description="Low complexity" evidence="1">
    <location>
        <begin position="52"/>
        <end position="76"/>
    </location>
</feature>
<dbReference type="RefSeq" id="WP_068608672.1">
    <property type="nucleotide sequence ID" value="NZ_LZDH01000056.1"/>
</dbReference>
<comment type="caution">
    <text evidence="2">The sequence shown here is derived from an EMBL/GenBank/DDBJ whole genome shotgun (WGS) entry which is preliminary data.</text>
</comment>
<proteinExistence type="predicted"/>
<accession>A0A1A6DU69</accession>
<feature type="region of interest" description="Disordered" evidence="1">
    <location>
        <begin position="170"/>
        <end position="227"/>
    </location>
</feature>
<feature type="region of interest" description="Disordered" evidence="1">
    <location>
        <begin position="1"/>
        <end position="95"/>
    </location>
</feature>
<dbReference type="AlphaFoldDB" id="A0A1A6DU69"/>
<evidence type="ECO:0000313" key="3">
    <source>
        <dbReference type="Proteomes" id="UP000091969"/>
    </source>
</evidence>
<sequence length="227" mass="23340">MSADGEGFLSRWSRRKAQARAGVVPPEPLDPPDPATVAPASAPVAGHDAASEARPAAASPADLAARAATPDGAAAPANPPAPAEPLPTLQDALRLTPEADFRPFVRPEVAPEVRNAALRRLFADPHFNQMDGLDVYIDDYSRPDPLPAALARRMVAAQFMRLFDEPKEAASDGPAALAASPALNDGTVFDSSPAAAHDNPPAAPSDAATSHLTPAAPAVAPPSEPAR</sequence>
<evidence type="ECO:0000313" key="2">
    <source>
        <dbReference type="EMBL" id="OBS30329.1"/>
    </source>
</evidence>
<name>A0A1A6DU69_9BURK</name>
<dbReference type="Proteomes" id="UP000091969">
    <property type="component" value="Unassembled WGS sequence"/>
</dbReference>